<accession>A0A6A5AQ09</accession>
<evidence type="ECO:0000256" key="6">
    <source>
        <dbReference type="ARBA" id="ARBA00044798"/>
    </source>
</evidence>
<evidence type="ECO:0000256" key="5">
    <source>
        <dbReference type="ARBA" id="ARBA00044506"/>
    </source>
</evidence>
<name>A0A6A5AQ09_APHAT</name>
<reference evidence="9 10" key="1">
    <citation type="submission" date="2019-06" db="EMBL/GenBank/DDBJ databases">
        <title>Genomics analysis of Aphanomyces spp. identifies a new class of oomycete effector associated with host adaptation.</title>
        <authorList>
            <person name="Gaulin E."/>
        </authorList>
    </citation>
    <scope>NUCLEOTIDE SEQUENCE [LARGE SCALE GENOMIC DNA]</scope>
    <source>
        <strain evidence="9 10">E</strain>
    </source>
</reference>
<dbReference type="PANTHER" id="PTHR15654">
    <property type="entry name" value="COILED-COIL DOMAIN-CONTAINING PROTEIN 113-RELATED"/>
    <property type="match status" value="1"/>
</dbReference>
<evidence type="ECO:0000259" key="8">
    <source>
        <dbReference type="Pfam" id="PF13870"/>
    </source>
</evidence>
<dbReference type="PANTHER" id="PTHR15654:SF2">
    <property type="entry name" value="COILED-COIL DOMAIN-CONTAINING PROTEIN 113"/>
    <property type="match status" value="1"/>
</dbReference>
<dbReference type="InterPro" id="IPR025254">
    <property type="entry name" value="CCDC113/CCDC96_CC"/>
</dbReference>
<feature type="domain" description="CCDC113/CCDC96 coiled-coil" evidence="8">
    <location>
        <begin position="18"/>
        <end position="103"/>
    </location>
</feature>
<keyword evidence="2" id="KW-0970">Cilium biogenesis/degradation</keyword>
<organism evidence="9 10">
    <name type="scientific">Aphanomyces astaci</name>
    <name type="common">Crayfish plague agent</name>
    <dbReference type="NCBI Taxonomy" id="112090"/>
    <lineage>
        <taxon>Eukaryota</taxon>
        <taxon>Sar</taxon>
        <taxon>Stramenopiles</taxon>
        <taxon>Oomycota</taxon>
        <taxon>Saprolegniomycetes</taxon>
        <taxon>Saprolegniales</taxon>
        <taxon>Verrucalvaceae</taxon>
        <taxon>Aphanomyces</taxon>
    </lineage>
</organism>
<dbReference type="GO" id="GO:0005930">
    <property type="term" value="C:axoneme"/>
    <property type="evidence" value="ECO:0007669"/>
    <property type="project" value="TreeGrafter"/>
</dbReference>
<comment type="subcellular location">
    <subcellularLocation>
        <location evidence="1">Cell projection</location>
        <location evidence="1">Cilium</location>
    </subcellularLocation>
</comment>
<evidence type="ECO:0000256" key="2">
    <source>
        <dbReference type="ARBA" id="ARBA00022794"/>
    </source>
</evidence>
<sequence>TGKTIAEKMVRYMEEKLRAKDAIVEKLRLKNATLKSQAQKIDAQLRQKEEMGDALHYIDFHQLQIENKQYVAKIEERNDELLKLKQTTGNTVQLLNTLKQKLSDLI</sequence>
<evidence type="ECO:0000256" key="1">
    <source>
        <dbReference type="ARBA" id="ARBA00004138"/>
    </source>
</evidence>
<evidence type="ECO:0000256" key="4">
    <source>
        <dbReference type="ARBA" id="ARBA00023273"/>
    </source>
</evidence>
<dbReference type="InterPro" id="IPR051885">
    <property type="entry name" value="CC_CF"/>
</dbReference>
<dbReference type="Pfam" id="PF13870">
    <property type="entry name" value="CCDC113_CCDC96_CC"/>
    <property type="match status" value="1"/>
</dbReference>
<gene>
    <name evidence="9" type="ORF">AaE_001894</name>
</gene>
<dbReference type="EMBL" id="VJMI01003841">
    <property type="protein sequence ID" value="KAF0774406.1"/>
    <property type="molecule type" value="Genomic_DNA"/>
</dbReference>
<dbReference type="GO" id="GO:0036064">
    <property type="term" value="C:ciliary basal body"/>
    <property type="evidence" value="ECO:0007669"/>
    <property type="project" value="TreeGrafter"/>
</dbReference>
<feature type="non-terminal residue" evidence="9">
    <location>
        <position position="106"/>
    </location>
</feature>
<comment type="caution">
    <text evidence="9">The sequence shown here is derived from an EMBL/GenBank/DDBJ whole genome shotgun (WGS) entry which is preliminary data.</text>
</comment>
<dbReference type="AlphaFoldDB" id="A0A6A5AQ09"/>
<keyword evidence="3 7" id="KW-0175">Coiled coil</keyword>
<evidence type="ECO:0000313" key="9">
    <source>
        <dbReference type="EMBL" id="KAF0774406.1"/>
    </source>
</evidence>
<evidence type="ECO:0000256" key="7">
    <source>
        <dbReference type="SAM" id="Coils"/>
    </source>
</evidence>
<protein>
    <recommendedName>
        <fullName evidence="6">Cilia- and flagella-associated protein 263</fullName>
    </recommendedName>
</protein>
<feature type="non-terminal residue" evidence="9">
    <location>
        <position position="1"/>
    </location>
</feature>
<dbReference type="GO" id="GO:0060271">
    <property type="term" value="P:cilium assembly"/>
    <property type="evidence" value="ECO:0007669"/>
    <property type="project" value="TreeGrafter"/>
</dbReference>
<evidence type="ECO:0000256" key="3">
    <source>
        <dbReference type="ARBA" id="ARBA00023054"/>
    </source>
</evidence>
<evidence type="ECO:0000313" key="10">
    <source>
        <dbReference type="Proteomes" id="UP000469452"/>
    </source>
</evidence>
<comment type="similarity">
    <text evidence="5">Belongs to the CFAP263 family.</text>
</comment>
<feature type="coiled-coil region" evidence="7">
    <location>
        <begin position="24"/>
        <end position="87"/>
    </location>
</feature>
<proteinExistence type="inferred from homology"/>
<keyword evidence="4" id="KW-0966">Cell projection</keyword>
<dbReference type="Proteomes" id="UP000469452">
    <property type="component" value="Unassembled WGS sequence"/>
</dbReference>